<accession>R7VJ58</accession>
<dbReference type="OMA" id="KLASIHW"/>
<keyword evidence="4" id="KW-1185">Reference proteome</keyword>
<dbReference type="EMBL" id="KB293615">
    <property type="protein sequence ID" value="ELU15765.1"/>
    <property type="molecule type" value="Genomic_DNA"/>
</dbReference>
<evidence type="ECO:0000313" key="2">
    <source>
        <dbReference type="EMBL" id="ELU15765.1"/>
    </source>
</evidence>
<reference evidence="2 4" key="2">
    <citation type="journal article" date="2013" name="Nature">
        <title>Insights into bilaterian evolution from three spiralian genomes.</title>
        <authorList>
            <person name="Simakov O."/>
            <person name="Marletaz F."/>
            <person name="Cho S.J."/>
            <person name="Edsinger-Gonzales E."/>
            <person name="Havlak P."/>
            <person name="Hellsten U."/>
            <person name="Kuo D.H."/>
            <person name="Larsson T."/>
            <person name="Lv J."/>
            <person name="Arendt D."/>
            <person name="Savage R."/>
            <person name="Osoegawa K."/>
            <person name="de Jong P."/>
            <person name="Grimwood J."/>
            <person name="Chapman J.A."/>
            <person name="Shapiro H."/>
            <person name="Aerts A."/>
            <person name="Otillar R.P."/>
            <person name="Terry A.Y."/>
            <person name="Boore J.L."/>
            <person name="Grigoriev I.V."/>
            <person name="Lindberg D.R."/>
            <person name="Seaver E.C."/>
            <person name="Weisblat D.A."/>
            <person name="Putnam N.H."/>
            <person name="Rokhsar D.S."/>
        </authorList>
    </citation>
    <scope>NUCLEOTIDE SEQUENCE</scope>
    <source>
        <strain evidence="2 4">I ESC-2004</strain>
    </source>
</reference>
<evidence type="ECO:0000313" key="4">
    <source>
        <dbReference type="Proteomes" id="UP000014760"/>
    </source>
</evidence>
<dbReference type="AlphaFoldDB" id="R7VJ58"/>
<dbReference type="Proteomes" id="UP000014760">
    <property type="component" value="Unassembled WGS sequence"/>
</dbReference>
<dbReference type="PANTHER" id="PTHR31751">
    <property type="entry name" value="SI:CH211-108C17.2-RELATED-RELATED"/>
    <property type="match status" value="1"/>
</dbReference>
<feature type="compositionally biased region" description="Low complexity" evidence="1">
    <location>
        <begin position="98"/>
        <end position="116"/>
    </location>
</feature>
<dbReference type="HOGENOM" id="CLU_505521_0_0_1"/>
<feature type="compositionally biased region" description="Polar residues" evidence="1">
    <location>
        <begin position="16"/>
        <end position="30"/>
    </location>
</feature>
<evidence type="ECO:0000256" key="1">
    <source>
        <dbReference type="SAM" id="MobiDB-lite"/>
    </source>
</evidence>
<gene>
    <name evidence="2" type="ORF">CAPTEDRAFT_193270</name>
</gene>
<dbReference type="EMBL" id="AMQN01017876">
    <property type="status" value="NOT_ANNOTATED_CDS"/>
    <property type="molecule type" value="Genomic_DNA"/>
</dbReference>
<sequence length="539" mass="59775">MRNVVLREALKLAPGTSKSASPRSHGSKQTQLEEEAIEEPFLPVTPKRKRIQELSVAESVKITPRSTKMSHPYYRPPSDSDVFPASSTDSSPGPEPLSSYEPSGNNNSSSSSPASHSEGEALEPEVEPKFIVFEAQLKQLMKFCPECGSPVIDRKKSVSGSHLTFHLQCHAGHDVAWVSQPTVHYVRMGNLLLAAATLFNGLTFSRMEELAKSINLAFPTSRACTKLQRKWLHPVIDQEWKQEVESVVEETRQQHQPLCLAGDGRSDSPGFNAHYGSYTLMNISPDVAPKILSMELVDVAEVPNSAHMETEGLKRCIASIEAENISIGTITTDQHMTVQKIMRTEYPKPASNVCFKEKSGSRSSTMCAMCIPDEEGVLYAYLEPTSAPFKALKELVTAPILLKALDKLTGFHHTGQLEVYHSFLLKFCPKRQYFPYTGMKCRLMLAAMAWNAFQSLDIKKKMTTRDTKRTGDFALRRSSGKQKGHYLSLASRLTTRVVNAVRGKEKLPVPSVPASLKRLGSRLPKPSTQELLDARGGRF</sequence>
<protein>
    <submittedName>
        <fullName evidence="2 3">Uncharacterized protein</fullName>
    </submittedName>
</protein>
<evidence type="ECO:0000313" key="3">
    <source>
        <dbReference type="EnsemblMetazoa" id="CapteP193270"/>
    </source>
</evidence>
<proteinExistence type="predicted"/>
<reference evidence="3" key="3">
    <citation type="submission" date="2015-06" db="UniProtKB">
        <authorList>
            <consortium name="EnsemblMetazoa"/>
        </authorList>
    </citation>
    <scope>IDENTIFICATION</scope>
</reference>
<dbReference type="STRING" id="283909.R7VJ58"/>
<dbReference type="OrthoDB" id="10021186at2759"/>
<dbReference type="EnsemblMetazoa" id="CapteT193270">
    <property type="protein sequence ID" value="CapteP193270"/>
    <property type="gene ID" value="CapteG193270"/>
</dbReference>
<feature type="region of interest" description="Disordered" evidence="1">
    <location>
        <begin position="1"/>
        <end position="121"/>
    </location>
</feature>
<dbReference type="EMBL" id="AMQN01017877">
    <property type="status" value="NOT_ANNOTATED_CDS"/>
    <property type="molecule type" value="Genomic_DNA"/>
</dbReference>
<organism evidence="2">
    <name type="scientific">Capitella teleta</name>
    <name type="common">Polychaete worm</name>
    <dbReference type="NCBI Taxonomy" id="283909"/>
    <lineage>
        <taxon>Eukaryota</taxon>
        <taxon>Metazoa</taxon>
        <taxon>Spiralia</taxon>
        <taxon>Lophotrochozoa</taxon>
        <taxon>Annelida</taxon>
        <taxon>Polychaeta</taxon>
        <taxon>Sedentaria</taxon>
        <taxon>Scolecida</taxon>
        <taxon>Capitellidae</taxon>
        <taxon>Capitella</taxon>
    </lineage>
</organism>
<reference evidence="4" key="1">
    <citation type="submission" date="2012-12" db="EMBL/GenBank/DDBJ databases">
        <authorList>
            <person name="Hellsten U."/>
            <person name="Grimwood J."/>
            <person name="Chapman J.A."/>
            <person name="Shapiro H."/>
            <person name="Aerts A."/>
            <person name="Otillar R.P."/>
            <person name="Terry A.Y."/>
            <person name="Boore J.L."/>
            <person name="Simakov O."/>
            <person name="Marletaz F."/>
            <person name="Cho S.-J."/>
            <person name="Edsinger-Gonzales E."/>
            <person name="Havlak P."/>
            <person name="Kuo D.-H."/>
            <person name="Larsson T."/>
            <person name="Lv J."/>
            <person name="Arendt D."/>
            <person name="Savage R."/>
            <person name="Osoegawa K."/>
            <person name="de Jong P."/>
            <person name="Lindberg D.R."/>
            <person name="Seaver E.C."/>
            <person name="Weisblat D.A."/>
            <person name="Putnam N.H."/>
            <person name="Grigoriev I.V."/>
            <person name="Rokhsar D.S."/>
        </authorList>
    </citation>
    <scope>NUCLEOTIDE SEQUENCE</scope>
    <source>
        <strain evidence="4">I ESC-2004</strain>
    </source>
</reference>
<dbReference type="EMBL" id="AMQN01017878">
    <property type="status" value="NOT_ANNOTATED_CDS"/>
    <property type="molecule type" value="Genomic_DNA"/>
</dbReference>
<name>R7VJ58_CAPTE</name>
<dbReference type="PANTHER" id="PTHR31751:SF42">
    <property type="entry name" value="PROTEIN CBG10204"/>
    <property type="match status" value="1"/>
</dbReference>